<evidence type="ECO:0000313" key="6">
    <source>
        <dbReference type="Proteomes" id="UP001209257"/>
    </source>
</evidence>
<dbReference type="Proteomes" id="UP001209257">
    <property type="component" value="Unassembled WGS sequence"/>
</dbReference>
<proteinExistence type="inferred from homology"/>
<dbReference type="SUPFAM" id="SSF54523">
    <property type="entry name" value="Pili subunits"/>
    <property type="match status" value="1"/>
</dbReference>
<name>A0ABT2VRL4_9ALTE</name>
<accession>A0ABT2VRL4</accession>
<keyword evidence="3" id="KW-0281">Fimbrium</keyword>
<evidence type="ECO:0000256" key="1">
    <source>
        <dbReference type="ARBA" id="ARBA00005233"/>
    </source>
</evidence>
<evidence type="ECO:0000256" key="3">
    <source>
        <dbReference type="RuleBase" id="RU000389"/>
    </source>
</evidence>
<dbReference type="PANTHER" id="PTHR30093">
    <property type="entry name" value="GENERAL SECRETION PATHWAY PROTEIN G"/>
    <property type="match status" value="1"/>
</dbReference>
<dbReference type="InterPro" id="IPR045584">
    <property type="entry name" value="Pilin-like"/>
</dbReference>
<dbReference type="PANTHER" id="PTHR30093:SF34">
    <property type="entry name" value="PREPILIN PEPTIDASE-DEPENDENT PROTEIN D"/>
    <property type="match status" value="1"/>
</dbReference>
<comment type="caution">
    <text evidence="5">The sequence shown here is derived from an EMBL/GenBank/DDBJ whole genome shotgun (WGS) entry which is preliminary data.</text>
</comment>
<gene>
    <name evidence="5" type="ORF">OCL06_13205</name>
</gene>
<dbReference type="NCBIfam" id="TIGR02532">
    <property type="entry name" value="IV_pilin_GFxxxE"/>
    <property type="match status" value="1"/>
</dbReference>
<reference evidence="6" key="1">
    <citation type="submission" date="2023-07" db="EMBL/GenBank/DDBJ databases">
        <title>Study on multiphase classification of strain Alteromonas salexigens isolated from the Yellow Sea.</title>
        <authorList>
            <person name="Sun L."/>
        </authorList>
    </citation>
    <scope>NUCLEOTIDE SEQUENCE [LARGE SCALE GENOMIC DNA]</scope>
    <source>
        <strain evidence="6">ASW11-19</strain>
    </source>
</reference>
<comment type="similarity">
    <text evidence="1 3">Belongs to the N-Me-Phe pilin family.</text>
</comment>
<evidence type="ECO:0000256" key="4">
    <source>
        <dbReference type="SAM" id="Phobius"/>
    </source>
</evidence>
<feature type="transmembrane region" description="Helical" evidence="4">
    <location>
        <begin position="12"/>
        <end position="35"/>
    </location>
</feature>
<dbReference type="PROSITE" id="PS00409">
    <property type="entry name" value="PROKAR_NTER_METHYL"/>
    <property type="match status" value="1"/>
</dbReference>
<evidence type="ECO:0000256" key="2">
    <source>
        <dbReference type="ARBA" id="ARBA00022481"/>
    </source>
</evidence>
<evidence type="ECO:0000313" key="5">
    <source>
        <dbReference type="EMBL" id="MCU7555548.1"/>
    </source>
</evidence>
<dbReference type="Pfam" id="PF00114">
    <property type="entry name" value="Pilin"/>
    <property type="match status" value="1"/>
</dbReference>
<keyword evidence="6" id="KW-1185">Reference proteome</keyword>
<keyword evidence="4" id="KW-1133">Transmembrane helix</keyword>
<dbReference type="InterPro" id="IPR012902">
    <property type="entry name" value="N_methyl_site"/>
</dbReference>
<dbReference type="InterPro" id="IPR001082">
    <property type="entry name" value="Pilin"/>
</dbReference>
<dbReference type="Pfam" id="PF07963">
    <property type="entry name" value="N_methyl"/>
    <property type="match status" value="1"/>
</dbReference>
<sequence length="145" mass="14683">MKQVQASNQKGFTLIELMIVVAIIGILAAIALPAYQNYTQKARFTEVVNATAAAKSAVEVCAQTQPGTDATTVLANCNGNSSGIPADVTAGPGVTGLSTTNGVIVATKATDSSISGAGTYTLTPTLDFASRQVTWGAVCDPATLC</sequence>
<dbReference type="EMBL" id="JAOTJC010000012">
    <property type="protein sequence ID" value="MCU7555548.1"/>
    <property type="molecule type" value="Genomic_DNA"/>
</dbReference>
<protein>
    <submittedName>
        <fullName evidence="5">Prepilin-type N-terminal cleavage/methylation domain-containing protein</fullName>
    </submittedName>
</protein>
<keyword evidence="4" id="KW-0812">Transmembrane</keyword>
<dbReference type="Gene3D" id="3.30.700.10">
    <property type="entry name" value="Glycoprotein, Type 4 Pilin"/>
    <property type="match status" value="1"/>
</dbReference>
<keyword evidence="4" id="KW-0472">Membrane</keyword>
<dbReference type="RefSeq" id="WP_262995315.1">
    <property type="nucleotide sequence ID" value="NZ_JAOTJC010000012.1"/>
</dbReference>
<keyword evidence="2" id="KW-0488">Methylation</keyword>
<organism evidence="5 6">
    <name type="scientific">Alteromonas salexigens</name>
    <dbReference type="NCBI Taxonomy" id="2982530"/>
    <lineage>
        <taxon>Bacteria</taxon>
        <taxon>Pseudomonadati</taxon>
        <taxon>Pseudomonadota</taxon>
        <taxon>Gammaproteobacteria</taxon>
        <taxon>Alteromonadales</taxon>
        <taxon>Alteromonadaceae</taxon>
        <taxon>Alteromonas/Salinimonas group</taxon>
        <taxon>Alteromonas</taxon>
    </lineage>
</organism>